<keyword evidence="3" id="KW-1185">Reference proteome</keyword>
<organism evidence="2 3">
    <name type="scientific">Austropuccinia psidii MF-1</name>
    <dbReference type="NCBI Taxonomy" id="1389203"/>
    <lineage>
        <taxon>Eukaryota</taxon>
        <taxon>Fungi</taxon>
        <taxon>Dikarya</taxon>
        <taxon>Basidiomycota</taxon>
        <taxon>Pucciniomycotina</taxon>
        <taxon>Pucciniomycetes</taxon>
        <taxon>Pucciniales</taxon>
        <taxon>Sphaerophragmiaceae</taxon>
        <taxon>Austropuccinia</taxon>
    </lineage>
</organism>
<feature type="region of interest" description="Disordered" evidence="1">
    <location>
        <begin position="72"/>
        <end position="94"/>
    </location>
</feature>
<evidence type="ECO:0000313" key="2">
    <source>
        <dbReference type="EMBL" id="MBW0573244.1"/>
    </source>
</evidence>
<protein>
    <submittedName>
        <fullName evidence="2">Uncharacterized protein</fullName>
    </submittedName>
</protein>
<dbReference type="OrthoDB" id="2447315at2759"/>
<proteinExistence type="predicted"/>
<evidence type="ECO:0000313" key="3">
    <source>
        <dbReference type="Proteomes" id="UP000765509"/>
    </source>
</evidence>
<name>A0A9Q3PT81_9BASI</name>
<dbReference type="AlphaFoldDB" id="A0A9Q3PT81"/>
<dbReference type="Proteomes" id="UP000765509">
    <property type="component" value="Unassembled WGS sequence"/>
</dbReference>
<accession>A0A9Q3PT81</accession>
<sequence length="118" mass="13354">MVVTEGDQVLMSTLNLNNLKGPSIIRELFVGPLISIKLIGRNAVEVRLTEVFTRKHPLFPVSLVKTYKQAGEDRFPSRNNSQTPQGLVEVEDSPDPVRKIMKANKISLNGKDHRQYWV</sequence>
<dbReference type="EMBL" id="AVOT02091687">
    <property type="protein sequence ID" value="MBW0573244.1"/>
    <property type="molecule type" value="Genomic_DNA"/>
</dbReference>
<comment type="caution">
    <text evidence="2">The sequence shown here is derived from an EMBL/GenBank/DDBJ whole genome shotgun (WGS) entry which is preliminary data.</text>
</comment>
<reference evidence="2" key="1">
    <citation type="submission" date="2021-03" db="EMBL/GenBank/DDBJ databases">
        <title>Draft genome sequence of rust myrtle Austropuccinia psidii MF-1, a brazilian biotype.</title>
        <authorList>
            <person name="Quecine M.C."/>
            <person name="Pachon D.M.R."/>
            <person name="Bonatelli M.L."/>
            <person name="Correr F.H."/>
            <person name="Franceschini L.M."/>
            <person name="Leite T.F."/>
            <person name="Margarido G.R.A."/>
            <person name="Almeida C.A."/>
            <person name="Ferrarezi J.A."/>
            <person name="Labate C.A."/>
        </authorList>
    </citation>
    <scope>NUCLEOTIDE SEQUENCE</scope>
    <source>
        <strain evidence="2">MF-1</strain>
    </source>
</reference>
<evidence type="ECO:0000256" key="1">
    <source>
        <dbReference type="SAM" id="MobiDB-lite"/>
    </source>
</evidence>
<gene>
    <name evidence="2" type="ORF">O181_112959</name>
</gene>